<dbReference type="InterPro" id="IPR042088">
    <property type="entry name" value="OligoPept_F_C"/>
</dbReference>
<evidence type="ECO:0000256" key="6">
    <source>
        <dbReference type="RuleBase" id="RU003435"/>
    </source>
</evidence>
<gene>
    <name evidence="9" type="ORF">GH741_01400</name>
</gene>
<evidence type="ECO:0000256" key="4">
    <source>
        <dbReference type="ARBA" id="ARBA00022833"/>
    </source>
</evidence>
<organism evidence="9 10">
    <name type="scientific">Aquibacillus halophilus</name>
    <dbReference type="NCBI Taxonomy" id="930132"/>
    <lineage>
        <taxon>Bacteria</taxon>
        <taxon>Bacillati</taxon>
        <taxon>Bacillota</taxon>
        <taxon>Bacilli</taxon>
        <taxon>Bacillales</taxon>
        <taxon>Bacillaceae</taxon>
        <taxon>Aquibacillus</taxon>
    </lineage>
</organism>
<name>A0A6A8DEJ0_9BACI</name>
<dbReference type="GO" id="GO:0006508">
    <property type="term" value="P:proteolysis"/>
    <property type="evidence" value="ECO:0007669"/>
    <property type="project" value="UniProtKB-KW"/>
</dbReference>
<evidence type="ECO:0000313" key="10">
    <source>
        <dbReference type="Proteomes" id="UP000799092"/>
    </source>
</evidence>
<feature type="domain" description="Oligopeptidase F N-terminal" evidence="8">
    <location>
        <begin position="114"/>
        <end position="180"/>
    </location>
</feature>
<dbReference type="Proteomes" id="UP000799092">
    <property type="component" value="Unassembled WGS sequence"/>
</dbReference>
<proteinExistence type="inferred from homology"/>
<evidence type="ECO:0000259" key="8">
    <source>
        <dbReference type="Pfam" id="PF08439"/>
    </source>
</evidence>
<comment type="caution">
    <text evidence="9">The sequence shown here is derived from an EMBL/GenBank/DDBJ whole genome shotgun (WGS) entry which is preliminary data.</text>
</comment>
<feature type="domain" description="Peptidase M3A/M3B catalytic" evidence="7">
    <location>
        <begin position="202"/>
        <end position="566"/>
    </location>
</feature>
<evidence type="ECO:0000313" key="9">
    <source>
        <dbReference type="EMBL" id="MRH41327.1"/>
    </source>
</evidence>
<evidence type="ECO:0000256" key="3">
    <source>
        <dbReference type="ARBA" id="ARBA00022801"/>
    </source>
</evidence>
<dbReference type="EMBL" id="WJNG01000002">
    <property type="protein sequence ID" value="MRH41327.1"/>
    <property type="molecule type" value="Genomic_DNA"/>
</dbReference>
<keyword evidence="3 6" id="KW-0378">Hydrolase</keyword>
<dbReference type="InterPro" id="IPR001333">
    <property type="entry name" value="Peptidase_M32_Taq"/>
</dbReference>
<dbReference type="GO" id="GO:0004222">
    <property type="term" value="F:metalloendopeptidase activity"/>
    <property type="evidence" value="ECO:0007669"/>
    <property type="project" value="InterPro"/>
</dbReference>
<dbReference type="OrthoDB" id="9769691at2"/>
<evidence type="ECO:0000256" key="1">
    <source>
        <dbReference type="ARBA" id="ARBA00022670"/>
    </source>
</evidence>
<dbReference type="GO" id="GO:0004181">
    <property type="term" value="F:metallocarboxypeptidase activity"/>
    <property type="evidence" value="ECO:0007669"/>
    <property type="project" value="InterPro"/>
</dbReference>
<dbReference type="SUPFAM" id="SSF55486">
    <property type="entry name" value="Metalloproteases ('zincins'), catalytic domain"/>
    <property type="match status" value="1"/>
</dbReference>
<dbReference type="InterPro" id="IPR001567">
    <property type="entry name" value="Pept_M3A_M3B_dom"/>
</dbReference>
<dbReference type="PANTHER" id="PTHR34217">
    <property type="entry name" value="METAL-DEPENDENT CARBOXYPEPTIDASE"/>
    <property type="match status" value="1"/>
</dbReference>
<keyword evidence="10" id="KW-1185">Reference proteome</keyword>
<dbReference type="GO" id="GO:0046872">
    <property type="term" value="F:metal ion binding"/>
    <property type="evidence" value="ECO:0007669"/>
    <property type="project" value="UniProtKB-UniRule"/>
</dbReference>
<dbReference type="Pfam" id="PF08439">
    <property type="entry name" value="Peptidase_M3_N"/>
    <property type="match status" value="1"/>
</dbReference>
<dbReference type="Gene3D" id="1.10.1370.20">
    <property type="entry name" value="Oligoendopeptidase f, C-terminal domain"/>
    <property type="match status" value="1"/>
</dbReference>
<sequence>MVKTISENWDLKSLYSKTGLNTIEGKIQELSGMMSRVSESIDTLDMDKSSLHKELVNFLQDMQQVMSGWLEIDEYLICLHSEDVENDLASQLLEESALLKQKLQSIQIKLDQLLISIPESGWSLFILQEEVSSYRFYLEERRRLAQDKLSSDTEQLINQLSVNGFGGWEQLYQQLVSNLKVPIKKDGQEKNVSIGEALDKAMNSTDRSIRQETVKSINEVCRNNADIFASVLNRIAGFRLDIYKNRGWTNILKEVLDTNRIQETTLHTMVATINQHRDLSRRFIERKAQLEKIDKASWYDTYSPTFRTKAKVSYNEAVEIIVKQFFQFSDKLGKFAERAFNEGWIEVEDRDDKAMGGFCASMPVAKESRVFLTFRGNYQDVVTIAHELGHAYHNYILHEEPAFAQEKGTSVAETASTFMENLVLDAVIDQATDKDEKLALLEMKISSGLKYLGMVPNMFQFELDFYRKRQKGLVTADELVNVMERVERDLYGNTIDEVNPYMWMVIGHFYSTEQAFYNIPYTIGYLFSNGIYSLSKQNGSKFSEQYDELLKNSGKMTVEQLAETYLDQDLTNRKYWDDSIKPIRDAVEQYLKLTEDIT</sequence>
<dbReference type="Pfam" id="PF01432">
    <property type="entry name" value="Peptidase_M3"/>
    <property type="match status" value="1"/>
</dbReference>
<keyword evidence="4 6" id="KW-0862">Zinc</keyword>
<evidence type="ECO:0000259" key="7">
    <source>
        <dbReference type="Pfam" id="PF01432"/>
    </source>
</evidence>
<dbReference type="InterPro" id="IPR013647">
    <property type="entry name" value="OligopepF_N_dom"/>
</dbReference>
<dbReference type="Gene3D" id="1.20.140.70">
    <property type="entry name" value="Oligopeptidase f, N-terminal domain"/>
    <property type="match status" value="1"/>
</dbReference>
<dbReference type="RefSeq" id="WP_153735001.1">
    <property type="nucleotide sequence ID" value="NZ_WJNG01000002.1"/>
</dbReference>
<evidence type="ECO:0000256" key="2">
    <source>
        <dbReference type="ARBA" id="ARBA00022723"/>
    </source>
</evidence>
<dbReference type="PANTHER" id="PTHR34217:SF1">
    <property type="entry name" value="CARBOXYPEPTIDASE 1"/>
    <property type="match status" value="1"/>
</dbReference>
<comment type="similarity">
    <text evidence="6">Belongs to the peptidase M3 family.</text>
</comment>
<keyword evidence="5 6" id="KW-0482">Metalloprotease</keyword>
<dbReference type="CDD" id="cd09607">
    <property type="entry name" value="M3B_PepF"/>
    <property type="match status" value="1"/>
</dbReference>
<accession>A0A6A8DEJ0</accession>
<dbReference type="InterPro" id="IPR034006">
    <property type="entry name" value="M3B_PepF_2"/>
</dbReference>
<dbReference type="AlphaFoldDB" id="A0A6A8DEJ0"/>
<keyword evidence="2 6" id="KW-0479">Metal-binding</keyword>
<comment type="cofactor">
    <cofactor evidence="6">
        <name>Zn(2+)</name>
        <dbReference type="ChEBI" id="CHEBI:29105"/>
    </cofactor>
    <text evidence="6">Binds 1 zinc ion.</text>
</comment>
<protein>
    <submittedName>
        <fullName evidence="9">Oligoendopeptidase F</fullName>
    </submittedName>
</protein>
<reference evidence="9" key="1">
    <citation type="submission" date="2019-11" db="EMBL/GenBank/DDBJ databases">
        <authorList>
            <person name="Li J."/>
        </authorList>
    </citation>
    <scope>NUCLEOTIDE SEQUENCE</scope>
    <source>
        <strain evidence="9">B6B</strain>
    </source>
</reference>
<keyword evidence="1 6" id="KW-0645">Protease</keyword>
<evidence type="ECO:0000256" key="5">
    <source>
        <dbReference type="ARBA" id="ARBA00023049"/>
    </source>
</evidence>